<dbReference type="Gene3D" id="1.20.1600.10">
    <property type="entry name" value="Outer membrane efflux proteins (OEP)"/>
    <property type="match status" value="1"/>
</dbReference>
<dbReference type="EMBL" id="QPJU01000009">
    <property type="protein sequence ID" value="RCX08223.1"/>
    <property type="molecule type" value="Genomic_DNA"/>
</dbReference>
<comment type="similarity">
    <text evidence="1 2">Belongs to the outer membrane factor (OMF) (TC 1.B.17) family.</text>
</comment>
<comment type="subcellular location">
    <subcellularLocation>
        <location evidence="2">Cell membrane</location>
        <topology evidence="2">Lipid-anchor</topology>
    </subcellularLocation>
</comment>
<accession>A0A369AGG1</accession>
<evidence type="ECO:0000256" key="1">
    <source>
        <dbReference type="ARBA" id="ARBA00007613"/>
    </source>
</evidence>
<dbReference type="PANTHER" id="PTHR30203:SF33">
    <property type="entry name" value="BLR4455 PROTEIN"/>
    <property type="match status" value="1"/>
</dbReference>
<dbReference type="RefSeq" id="WP_114483966.1">
    <property type="nucleotide sequence ID" value="NZ_QPJU01000009.1"/>
</dbReference>
<organism evidence="3 4">
    <name type="scientific">Extensimonas vulgaris</name>
    <dbReference type="NCBI Taxonomy" id="1031594"/>
    <lineage>
        <taxon>Bacteria</taxon>
        <taxon>Pseudomonadati</taxon>
        <taxon>Pseudomonadota</taxon>
        <taxon>Betaproteobacteria</taxon>
        <taxon>Burkholderiales</taxon>
        <taxon>Comamonadaceae</taxon>
        <taxon>Extensimonas</taxon>
    </lineage>
</organism>
<sequence>MRGARTLSGTPAGRLRSLRLGVLACACAALAACAVGPDYRKPDVTVPVSWKVEAPWREAQPGDALDKGPWWKRFGDAELDALEDQALATNPTLALAAARLAQARALVGVNSAALYPQVGLTARDARQRISANRPLTNYNSPNYATTQNDYLLQFNASYEADLFGRVQRAVEGAQAAAQQSEADLRNTRLLLTADLASNYFNLRATDIELDVVRRSIDWQRRALDFVTARHDLGAIPGIDVAQQRALLESTLTQVDLLQKQRAQYEHAVAALIGQAAPNFSIAPAVQPIAPPAVPLGLPSDVLERRPDVAAAERAMAAANAQIGVAKAAFFPSVTLGAAFGVDSNRSAALFDAPSMLWSLGVTAVQTVFDGGRIRANVDFAQAGYDATVASYRRVVLAAMQEVEDGITGLAALERASAQAQSAVDAARQVRTMAAYRYEGGASTFLDVITAQQSLLAAERQLAQVQGQRLQTAVFLVKALGGDWCAPQAPDSSVQGSQAACAFAAVAAGAGKANTAP</sequence>
<reference evidence="3 4" key="1">
    <citation type="submission" date="2018-07" db="EMBL/GenBank/DDBJ databases">
        <title>Genomic Encyclopedia of Type Strains, Phase IV (KMG-IV): sequencing the most valuable type-strain genomes for metagenomic binning, comparative biology and taxonomic classification.</title>
        <authorList>
            <person name="Goeker M."/>
        </authorList>
    </citation>
    <scope>NUCLEOTIDE SEQUENCE [LARGE SCALE GENOMIC DNA]</scope>
    <source>
        <strain evidence="3 4">DSM 100911</strain>
    </source>
</reference>
<dbReference type="GO" id="GO:0015562">
    <property type="term" value="F:efflux transmembrane transporter activity"/>
    <property type="evidence" value="ECO:0007669"/>
    <property type="project" value="InterPro"/>
</dbReference>
<keyword evidence="2" id="KW-1134">Transmembrane beta strand</keyword>
<dbReference type="Pfam" id="PF02321">
    <property type="entry name" value="OEP"/>
    <property type="match status" value="2"/>
</dbReference>
<feature type="chain" id="PRO_5016481998" evidence="2">
    <location>
        <begin position="32"/>
        <end position="516"/>
    </location>
</feature>
<dbReference type="InterPro" id="IPR003423">
    <property type="entry name" value="OMP_efflux"/>
</dbReference>
<dbReference type="Gene3D" id="2.20.200.10">
    <property type="entry name" value="Outer membrane efflux proteins (OEP)"/>
    <property type="match status" value="1"/>
</dbReference>
<evidence type="ECO:0000313" key="4">
    <source>
        <dbReference type="Proteomes" id="UP000252174"/>
    </source>
</evidence>
<dbReference type="NCBIfam" id="TIGR01845">
    <property type="entry name" value="outer_NodT"/>
    <property type="match status" value="1"/>
</dbReference>
<keyword evidence="2" id="KW-0472">Membrane</keyword>
<dbReference type="PROSITE" id="PS51257">
    <property type="entry name" value="PROKAR_LIPOPROTEIN"/>
    <property type="match status" value="1"/>
</dbReference>
<dbReference type="OrthoDB" id="9770517at2"/>
<dbReference type="GO" id="GO:0005886">
    <property type="term" value="C:plasma membrane"/>
    <property type="evidence" value="ECO:0007669"/>
    <property type="project" value="UniProtKB-SubCell"/>
</dbReference>
<dbReference type="Proteomes" id="UP000252174">
    <property type="component" value="Unassembled WGS sequence"/>
</dbReference>
<keyword evidence="2" id="KW-0732">Signal</keyword>
<feature type="signal peptide" evidence="2">
    <location>
        <begin position="1"/>
        <end position="31"/>
    </location>
</feature>
<protein>
    <submittedName>
        <fullName evidence="3">NodT family efflux transporter outer membrane factor (OMF) lipoprotein</fullName>
    </submittedName>
</protein>
<comment type="caution">
    <text evidence="3">The sequence shown here is derived from an EMBL/GenBank/DDBJ whole genome shotgun (WGS) entry which is preliminary data.</text>
</comment>
<name>A0A369AGG1_9BURK</name>
<dbReference type="SUPFAM" id="SSF56954">
    <property type="entry name" value="Outer membrane efflux proteins (OEP)"/>
    <property type="match status" value="1"/>
</dbReference>
<keyword evidence="2" id="KW-0564">Palmitate</keyword>
<gene>
    <name evidence="3" type="ORF">DFR45_10942</name>
</gene>
<proteinExistence type="inferred from homology"/>
<evidence type="ECO:0000256" key="2">
    <source>
        <dbReference type="RuleBase" id="RU362097"/>
    </source>
</evidence>
<dbReference type="InterPro" id="IPR010131">
    <property type="entry name" value="MdtP/NodT-like"/>
</dbReference>
<evidence type="ECO:0000313" key="3">
    <source>
        <dbReference type="EMBL" id="RCX08223.1"/>
    </source>
</evidence>
<dbReference type="AlphaFoldDB" id="A0A369AGG1"/>
<keyword evidence="4" id="KW-1185">Reference proteome</keyword>
<keyword evidence="2" id="KW-0812">Transmembrane</keyword>
<dbReference type="PANTHER" id="PTHR30203">
    <property type="entry name" value="OUTER MEMBRANE CATION EFFLUX PROTEIN"/>
    <property type="match status" value="1"/>
</dbReference>
<keyword evidence="2 3" id="KW-0449">Lipoprotein</keyword>